<name>A0ABW3C2B3_SPHXN</name>
<dbReference type="InterPro" id="IPR001466">
    <property type="entry name" value="Beta-lactam-related"/>
</dbReference>
<dbReference type="SUPFAM" id="SSF56601">
    <property type="entry name" value="beta-lactamase/transpeptidase-like"/>
    <property type="match status" value="1"/>
</dbReference>
<keyword evidence="2" id="KW-0378">Hydrolase</keyword>
<dbReference type="Pfam" id="PF00144">
    <property type="entry name" value="Beta-lactamase"/>
    <property type="match status" value="1"/>
</dbReference>
<organism evidence="2 3">
    <name type="scientific">Sphingosinicella xenopeptidilytica</name>
    <dbReference type="NCBI Taxonomy" id="364098"/>
    <lineage>
        <taxon>Bacteria</taxon>
        <taxon>Pseudomonadati</taxon>
        <taxon>Pseudomonadota</taxon>
        <taxon>Alphaproteobacteria</taxon>
        <taxon>Sphingomonadales</taxon>
        <taxon>Sphingosinicellaceae</taxon>
        <taxon>Sphingosinicella</taxon>
    </lineage>
</organism>
<evidence type="ECO:0000313" key="3">
    <source>
        <dbReference type="Proteomes" id="UP001597124"/>
    </source>
</evidence>
<feature type="domain" description="Beta-lactamase-related" evidence="1">
    <location>
        <begin position="27"/>
        <end position="359"/>
    </location>
</feature>
<evidence type="ECO:0000259" key="1">
    <source>
        <dbReference type="Pfam" id="PF00144"/>
    </source>
</evidence>
<dbReference type="PANTHER" id="PTHR43283:SF18">
    <property type="match status" value="1"/>
</dbReference>
<evidence type="ECO:0000313" key="2">
    <source>
        <dbReference type="EMBL" id="MFD0847816.1"/>
    </source>
</evidence>
<dbReference type="EMBL" id="JBHTIK010000002">
    <property type="protein sequence ID" value="MFD0847816.1"/>
    <property type="molecule type" value="Genomic_DNA"/>
</dbReference>
<gene>
    <name evidence="2" type="ORF">ACFQ00_05715</name>
</gene>
<dbReference type="RefSeq" id="WP_381487476.1">
    <property type="nucleotide sequence ID" value="NZ_JBHTIK010000002.1"/>
</dbReference>
<dbReference type="PANTHER" id="PTHR43283">
    <property type="entry name" value="BETA-LACTAMASE-RELATED"/>
    <property type="match status" value="1"/>
</dbReference>
<proteinExistence type="predicted"/>
<dbReference type="Gene3D" id="3.40.710.10">
    <property type="entry name" value="DD-peptidase/beta-lactamase superfamily"/>
    <property type="match status" value="1"/>
</dbReference>
<sequence length="381" mass="39678">MADIDLLTHKSVHGAVVRVEDAEGAPLLVAAAGEARPGIAMTATHGFHIASVTKTMTAAIVLQLAEENALGPRGIDAAYGDFGVFAPEITARLHRSGGESLAHRITLRHLLTHTSGLRDAMEDDAATLGGPAPDSLIGRILAPGGDPRRAWKPWDPERPLDPEAGVINLFLANGTADAPLAAPGEGFHYSDTGFMLLALLIEKLTGSTLGDAYRKRLFAPLGLADTYLAYRNDPPGLGPHREPEAEVWMGPMPVLGSGASLSFDWGGGGVVSSAASLNRFLRGLLGGALFRDHQTLAAMLDWKTPPGLAAPRTGVGLGIFRTEDAGLELIGHSGASGAKMFHAPRHGFFIAGTINQMAGPGTWHWPIAHHAAAASSAGGQA</sequence>
<dbReference type="Proteomes" id="UP001597124">
    <property type="component" value="Unassembled WGS sequence"/>
</dbReference>
<dbReference type="EC" id="3.-.-.-" evidence="2"/>
<dbReference type="InterPro" id="IPR012338">
    <property type="entry name" value="Beta-lactam/transpept-like"/>
</dbReference>
<protein>
    <submittedName>
        <fullName evidence="2">Serine hydrolase domain-containing protein</fullName>
        <ecNumber evidence="2">3.-.-.-</ecNumber>
    </submittedName>
</protein>
<keyword evidence="3" id="KW-1185">Reference proteome</keyword>
<reference evidence="3" key="1">
    <citation type="journal article" date="2019" name="Int. J. Syst. Evol. Microbiol.">
        <title>The Global Catalogue of Microorganisms (GCM) 10K type strain sequencing project: providing services to taxonomists for standard genome sequencing and annotation.</title>
        <authorList>
            <consortium name="The Broad Institute Genomics Platform"/>
            <consortium name="The Broad Institute Genome Sequencing Center for Infectious Disease"/>
            <person name="Wu L."/>
            <person name="Ma J."/>
        </authorList>
    </citation>
    <scope>NUCLEOTIDE SEQUENCE [LARGE SCALE GENOMIC DNA]</scope>
    <source>
        <strain evidence="3">CCUG 52537</strain>
    </source>
</reference>
<accession>A0ABW3C2B3</accession>
<dbReference type="GO" id="GO:0016787">
    <property type="term" value="F:hydrolase activity"/>
    <property type="evidence" value="ECO:0007669"/>
    <property type="project" value="UniProtKB-KW"/>
</dbReference>
<dbReference type="InterPro" id="IPR050789">
    <property type="entry name" value="Diverse_Enzym_Activities"/>
</dbReference>
<comment type="caution">
    <text evidence="2">The sequence shown here is derived from an EMBL/GenBank/DDBJ whole genome shotgun (WGS) entry which is preliminary data.</text>
</comment>